<comment type="similarity">
    <text evidence="1">Belongs to the sorting nexin family.</text>
</comment>
<evidence type="ECO:0000313" key="5">
    <source>
        <dbReference type="EMBL" id="GCC22127.1"/>
    </source>
</evidence>
<reference evidence="5 6" key="1">
    <citation type="journal article" date="2018" name="Nat. Ecol. Evol.">
        <title>Shark genomes provide insights into elasmobranch evolution and the origin of vertebrates.</title>
        <authorList>
            <person name="Hara Y"/>
            <person name="Yamaguchi K"/>
            <person name="Onimaru K"/>
            <person name="Kadota M"/>
            <person name="Koyanagi M"/>
            <person name="Keeley SD"/>
            <person name="Tatsumi K"/>
            <person name="Tanaka K"/>
            <person name="Motone F"/>
            <person name="Kageyama Y"/>
            <person name="Nozu R"/>
            <person name="Adachi N"/>
            <person name="Nishimura O"/>
            <person name="Nakagawa R"/>
            <person name="Tanegashima C"/>
            <person name="Kiyatake I"/>
            <person name="Matsumoto R"/>
            <person name="Murakumo K"/>
            <person name="Nishida K"/>
            <person name="Terakita A"/>
            <person name="Kuratani S"/>
            <person name="Sato K"/>
            <person name="Hyodo S Kuraku.S."/>
        </authorList>
    </citation>
    <scope>NUCLEOTIDE SEQUENCE [LARGE SCALE GENOMIC DNA]</scope>
</reference>
<dbReference type="Pfam" id="PF02194">
    <property type="entry name" value="PXA"/>
    <property type="match status" value="1"/>
</dbReference>
<dbReference type="OrthoDB" id="120967at2759"/>
<dbReference type="SUPFAM" id="SSF64268">
    <property type="entry name" value="PX domain"/>
    <property type="match status" value="1"/>
</dbReference>
<feature type="domain" description="PX" evidence="3">
    <location>
        <begin position="302"/>
        <end position="430"/>
    </location>
</feature>
<organism evidence="5 6">
    <name type="scientific">Chiloscyllium punctatum</name>
    <name type="common">Brownbanded bambooshark</name>
    <name type="synonym">Hemiscyllium punctatum</name>
    <dbReference type="NCBI Taxonomy" id="137246"/>
    <lineage>
        <taxon>Eukaryota</taxon>
        <taxon>Metazoa</taxon>
        <taxon>Chordata</taxon>
        <taxon>Craniata</taxon>
        <taxon>Vertebrata</taxon>
        <taxon>Chondrichthyes</taxon>
        <taxon>Elasmobranchii</taxon>
        <taxon>Galeomorphii</taxon>
        <taxon>Galeoidea</taxon>
        <taxon>Orectolobiformes</taxon>
        <taxon>Hemiscylliidae</taxon>
        <taxon>Chiloscyllium</taxon>
    </lineage>
</organism>
<feature type="domain" description="PXA" evidence="4">
    <location>
        <begin position="27"/>
        <end position="183"/>
    </location>
</feature>
<keyword evidence="6" id="KW-1185">Reference proteome</keyword>
<evidence type="ECO:0000256" key="2">
    <source>
        <dbReference type="SAM" id="MobiDB-lite"/>
    </source>
</evidence>
<dbReference type="AlphaFoldDB" id="A0A401RVE4"/>
<dbReference type="SMART" id="SM00313">
    <property type="entry name" value="PXA"/>
    <property type="match status" value="1"/>
</dbReference>
<dbReference type="Gene3D" id="3.30.1520.10">
    <property type="entry name" value="Phox-like domain"/>
    <property type="match status" value="1"/>
</dbReference>
<name>A0A401RVE4_CHIPU</name>
<evidence type="ECO:0000256" key="1">
    <source>
        <dbReference type="ARBA" id="ARBA00010883"/>
    </source>
</evidence>
<evidence type="ECO:0000313" key="6">
    <source>
        <dbReference type="Proteomes" id="UP000287033"/>
    </source>
</evidence>
<evidence type="ECO:0008006" key="7">
    <source>
        <dbReference type="Google" id="ProtNLM"/>
    </source>
</evidence>
<protein>
    <recommendedName>
        <fullName evidence="7">PXA domain-containing protein</fullName>
    </recommendedName>
</protein>
<dbReference type="PANTHER" id="PTHR22775:SF3">
    <property type="entry name" value="SORTING NEXIN-13"/>
    <property type="match status" value="1"/>
</dbReference>
<dbReference type="GO" id="GO:0035091">
    <property type="term" value="F:phosphatidylinositol binding"/>
    <property type="evidence" value="ECO:0007669"/>
    <property type="project" value="InterPro"/>
</dbReference>
<dbReference type="OMA" id="QMAAYID"/>
<proteinExistence type="inferred from homology"/>
<comment type="caution">
    <text evidence="5">The sequence shown here is derived from an EMBL/GenBank/DDBJ whole genome shotgun (WGS) entry which is preliminary data.</text>
</comment>
<dbReference type="InterPro" id="IPR036871">
    <property type="entry name" value="PX_dom_sf"/>
</dbReference>
<dbReference type="STRING" id="137246.A0A401RVE4"/>
<dbReference type="PANTHER" id="PTHR22775">
    <property type="entry name" value="SORTING NEXIN"/>
    <property type="match status" value="1"/>
</dbReference>
<evidence type="ECO:0000259" key="3">
    <source>
        <dbReference type="PROSITE" id="PS50195"/>
    </source>
</evidence>
<dbReference type="InterPro" id="IPR013937">
    <property type="entry name" value="Sorting_nexin_C"/>
</dbReference>
<dbReference type="Proteomes" id="UP000287033">
    <property type="component" value="Unassembled WGS sequence"/>
</dbReference>
<sequence>MWCKEEGQPHDHVDALDGREQNSIVLDPGLQQSLRKVFECSYSQFILLWYNPPEPRDDQPLYQVLFHEFTSAVDHAVLKIRNLDLTRIEIGLIQTLAKHLKSAKKGKERQKMFQTRQEEVFFLRKAAETLMWNLVPDSLWKLNTYQQLLKEVIALKVLEEVINMVCDPDFINQTLIKFLDKDSAETNEVKDIENPPQTMGASNEIKNCNIPKENKKKKSYKRAFNSKLSKIFKRSKKKGAETSSSFGHTDEVDGESCSELEAVDQNFRSFSTDVEDITEDSVDDSAEVDIKFADEMLEWLKENLLITTENEESSLRNCKITISMVLWDEIENPTCVIDVENVEVAEECWSIKREYHEFEELQKELSKTFDTLVETKLPSINCVKPDTIDDKFKEAIECQLNGFLKKLVTEESILHNESTRKFFSANDELREYWGLLKSLFNEDDEVICTASDTSEDPCNTDVGEDEPLETEPENTEIPNHKSVESLPSKILSEDSESDCGFRLLSGTSKKKVAGGVSISCRKRINGLSWGKIPQTSERTECLTNEVQKLLEELFCTDDYFINKLFLRAALNFLRTCKRKYIQKRLDQFFSKEQMVLYVDCLRETLWPNGKPAGPPPERSLEEKASAKERAEELLQEKVSALKIPSAFFPFKEIVQRLLPIFQDVETNKRLVYNMLKFLLSEITTGVKESWKPDVIPCSRRLNDNELNDKPL</sequence>
<gene>
    <name evidence="5" type="ORF">chiPu_0000512</name>
</gene>
<evidence type="ECO:0000259" key="4">
    <source>
        <dbReference type="PROSITE" id="PS51207"/>
    </source>
</evidence>
<dbReference type="PROSITE" id="PS50195">
    <property type="entry name" value="PX"/>
    <property type="match status" value="1"/>
</dbReference>
<feature type="region of interest" description="Disordered" evidence="2">
    <location>
        <begin position="451"/>
        <end position="480"/>
    </location>
</feature>
<dbReference type="Pfam" id="PF08628">
    <property type="entry name" value="Nexin_C"/>
    <property type="match status" value="1"/>
</dbReference>
<dbReference type="InterPro" id="IPR001683">
    <property type="entry name" value="PX_dom"/>
</dbReference>
<dbReference type="InterPro" id="IPR003114">
    <property type="entry name" value="Phox_assoc"/>
</dbReference>
<feature type="compositionally biased region" description="Acidic residues" evidence="2">
    <location>
        <begin position="462"/>
        <end position="474"/>
    </location>
</feature>
<accession>A0A401RVE4</accession>
<dbReference type="GO" id="GO:0005768">
    <property type="term" value="C:endosome"/>
    <property type="evidence" value="ECO:0007669"/>
    <property type="project" value="TreeGrafter"/>
</dbReference>
<dbReference type="EMBL" id="BEZZ01000007">
    <property type="protein sequence ID" value="GCC22127.1"/>
    <property type="molecule type" value="Genomic_DNA"/>
</dbReference>
<dbReference type="Pfam" id="PF00787">
    <property type="entry name" value="PX"/>
    <property type="match status" value="1"/>
</dbReference>
<dbReference type="PROSITE" id="PS51207">
    <property type="entry name" value="PXA"/>
    <property type="match status" value="1"/>
</dbReference>